<feature type="compositionally biased region" description="Polar residues" evidence="13">
    <location>
        <begin position="76"/>
        <end position="85"/>
    </location>
</feature>
<organism evidence="15 16">
    <name type="scientific">Hericium alpestre</name>
    <dbReference type="NCBI Taxonomy" id="135208"/>
    <lineage>
        <taxon>Eukaryota</taxon>
        <taxon>Fungi</taxon>
        <taxon>Dikarya</taxon>
        <taxon>Basidiomycota</taxon>
        <taxon>Agaricomycotina</taxon>
        <taxon>Agaricomycetes</taxon>
        <taxon>Russulales</taxon>
        <taxon>Hericiaceae</taxon>
        <taxon>Hericium</taxon>
    </lineage>
</organism>
<feature type="compositionally biased region" description="Acidic residues" evidence="13">
    <location>
        <begin position="61"/>
        <end position="74"/>
    </location>
</feature>
<evidence type="ECO:0000259" key="14">
    <source>
        <dbReference type="Pfam" id="PF02463"/>
    </source>
</evidence>
<keyword evidence="8 12" id="KW-0175">Coiled coil</keyword>
<keyword evidence="6" id="KW-0227">DNA damage</keyword>
<name>A0A4Y9ZLS6_9AGAM</name>
<dbReference type="PANTHER" id="PTHR19306:SF6">
    <property type="entry name" value="STRUCTURAL MAINTENANCE OF CHROMOSOMES PROTEIN 6"/>
    <property type="match status" value="1"/>
</dbReference>
<dbReference type="GO" id="GO:0005634">
    <property type="term" value="C:nucleus"/>
    <property type="evidence" value="ECO:0007669"/>
    <property type="project" value="UniProtKB-SubCell"/>
</dbReference>
<evidence type="ECO:0000256" key="8">
    <source>
        <dbReference type="ARBA" id="ARBA00023054"/>
    </source>
</evidence>
<reference evidence="15 16" key="1">
    <citation type="submission" date="2019-02" db="EMBL/GenBank/DDBJ databases">
        <title>Genome sequencing of the rare red list fungi Hericium alpestre (H. flagellum).</title>
        <authorList>
            <person name="Buettner E."/>
            <person name="Kellner H."/>
        </authorList>
    </citation>
    <scope>NUCLEOTIDE SEQUENCE [LARGE SCALE GENOMIC DNA]</scope>
    <source>
        <strain evidence="15 16">DSM 108284</strain>
    </source>
</reference>
<dbReference type="Proteomes" id="UP000298061">
    <property type="component" value="Unassembled WGS sequence"/>
</dbReference>
<evidence type="ECO:0000256" key="10">
    <source>
        <dbReference type="ARBA" id="ARBA00023204"/>
    </source>
</evidence>
<feature type="coiled-coil region" evidence="12">
    <location>
        <begin position="387"/>
        <end position="547"/>
    </location>
</feature>
<dbReference type="EMBL" id="SFCI01001664">
    <property type="protein sequence ID" value="TFY75234.1"/>
    <property type="molecule type" value="Genomic_DNA"/>
</dbReference>
<protein>
    <recommendedName>
        <fullName evidence="14">RecF/RecN/SMC N-terminal domain-containing protein</fullName>
    </recommendedName>
</protein>
<evidence type="ECO:0000256" key="13">
    <source>
        <dbReference type="SAM" id="MobiDB-lite"/>
    </source>
</evidence>
<evidence type="ECO:0000256" key="6">
    <source>
        <dbReference type="ARBA" id="ARBA00022763"/>
    </source>
</evidence>
<dbReference type="OrthoDB" id="10072614at2759"/>
<dbReference type="SUPFAM" id="SSF52540">
    <property type="entry name" value="P-loop containing nucleoside triphosphate hydrolases"/>
    <property type="match status" value="1"/>
</dbReference>
<feature type="coiled-coil region" evidence="12">
    <location>
        <begin position="843"/>
        <end position="999"/>
    </location>
</feature>
<dbReference type="GO" id="GO:0003697">
    <property type="term" value="F:single-stranded DNA binding"/>
    <property type="evidence" value="ECO:0007669"/>
    <property type="project" value="TreeGrafter"/>
</dbReference>
<comment type="subcellular location">
    <subcellularLocation>
        <location evidence="2">Chromosome</location>
    </subcellularLocation>
    <subcellularLocation>
        <location evidence="1">Nucleus</location>
    </subcellularLocation>
</comment>
<keyword evidence="4" id="KW-0158">Chromosome</keyword>
<evidence type="ECO:0000256" key="1">
    <source>
        <dbReference type="ARBA" id="ARBA00004123"/>
    </source>
</evidence>
<dbReference type="GO" id="GO:0000724">
    <property type="term" value="P:double-strand break repair via homologous recombination"/>
    <property type="evidence" value="ECO:0007669"/>
    <property type="project" value="TreeGrafter"/>
</dbReference>
<keyword evidence="11" id="KW-0539">Nucleus</keyword>
<gene>
    <name evidence="15" type="ORF">EWM64_g8778</name>
</gene>
<feature type="coiled-coil region" evidence="12">
    <location>
        <begin position="737"/>
        <end position="771"/>
    </location>
</feature>
<keyword evidence="9" id="KW-0233">DNA recombination</keyword>
<dbReference type="GO" id="GO:0003684">
    <property type="term" value="F:damaged DNA binding"/>
    <property type="evidence" value="ECO:0007669"/>
    <property type="project" value="TreeGrafter"/>
</dbReference>
<proteinExistence type="inferred from homology"/>
<keyword evidence="10" id="KW-0234">DNA repair</keyword>
<keyword evidence="7" id="KW-0067">ATP-binding</keyword>
<dbReference type="GO" id="GO:0005524">
    <property type="term" value="F:ATP binding"/>
    <property type="evidence" value="ECO:0007669"/>
    <property type="project" value="UniProtKB-KW"/>
</dbReference>
<evidence type="ECO:0000313" key="16">
    <source>
        <dbReference type="Proteomes" id="UP000298061"/>
    </source>
</evidence>
<dbReference type="STRING" id="135208.A0A4Y9ZLS6"/>
<evidence type="ECO:0000256" key="12">
    <source>
        <dbReference type="SAM" id="Coils"/>
    </source>
</evidence>
<evidence type="ECO:0000256" key="4">
    <source>
        <dbReference type="ARBA" id="ARBA00022454"/>
    </source>
</evidence>
<evidence type="ECO:0000256" key="5">
    <source>
        <dbReference type="ARBA" id="ARBA00022741"/>
    </source>
</evidence>
<feature type="domain" description="RecF/RecN/SMC N-terminal" evidence="14">
    <location>
        <begin position="122"/>
        <end position="1147"/>
    </location>
</feature>
<comment type="caution">
    <text evidence="15">The sequence shown here is derived from an EMBL/GenBank/DDBJ whole genome shotgun (WGS) entry which is preliminary data.</text>
</comment>
<evidence type="ECO:0000256" key="7">
    <source>
        <dbReference type="ARBA" id="ARBA00022840"/>
    </source>
</evidence>
<comment type="similarity">
    <text evidence="3">Belongs to the SMC family. SMC6 subfamily.</text>
</comment>
<sequence length="1165" mass="132222">MAKRRAVDSDSEDREEGSSSGVQPKRARFDQHEPEVIEYQAESSQHTQVARPRARRRQNQDEEDVDLDLGDDANDIVQSGDQNAQDTEEAQARFEQEHEESIRNSIRNKTKLQGGVAKFGVIEMIEMHQFMCHKYLVFKLGPQINFIIGHNGSGKSAVLSAITVALGGKATATGRGNGLKSFIREGQRHVPVAQVTVQLKNQGDEAYKHDVYGDSIIVTRTFTKEGGSSYKIKSKEGKTISTKKEELSAICDHMNIQVDNPMNVLTQDAARQFLSASHPSDKYKFFLRGTQLSQLSEEYETCLENISQTDKVLLRKKEALPDLQEHYKEVSARFQEASKAREQRHKADELKKELAWAHVATKEEELRAKVAEHTKAASRLPRIQDSLDAAEAKFQAATQKVTTYEEEHQGLGNVDHLQMKHNEIQAQIRALRNEDTQLKGDQRLVAQNLQITKAAIAKIERQLAEENAKAAALTEEKRNDLDARFQQAKIDHQQAKDNLTKVVDEIRQKREEMNAIRNDSGNSEQELAAARHRVQECEEQIRRCRDHQKSSLSVYGRDMERVLGEIDRMQWHGEKPIGPFGRYIKAKEPELWAVPLRHVLGGLMSTFAVTDHRDRNALKNLLNRTGNQNINVVVSEVDLFDYSRGEPPTGYTTVLRAIEVSDQRVLRRLINSASIESVMLAPTRSEADRMLLTLPHGGMCYTAKDQYRVQRFGDGGGQSSPLTVIKPSDHRNAYFTNQNAAAQIKHWQEELQQAEQQYQEINRKMGGFRQAMSEVQKANQALESQQRGLFRKEAELKHTRDSLQNEINDNRQLQSAGYDGALEDQISERENNLGQFRAIADQIVEVEAKMKPLLEEKDRIKAEINQFDEARKAATSKVEDAAEERVRAQNEQKHWASKLASEQEKVKAIEAVVQTVQEEFELWTSKALEYCERVENPRKAAEVELQLNSVKKALEEREKKHGATVEEMTIEVNKAQAALESAQKDLKSMIALNKALKQSLRTRLEKWYDFRRHIAFRCKVVFQYHLSNRGYFGKVVFNHADGTLQLKVQTDDLNNTQGGNRDKDPRALSGGEKSFATICLLLAMWESIGSPIRCLDEFDVFMDAVNRRISMKMMIDTANSSDGKQYILITPQNMQSIHVGTTVRVHRMNDPERGQGTLATGVTIA</sequence>
<evidence type="ECO:0000256" key="9">
    <source>
        <dbReference type="ARBA" id="ARBA00023172"/>
    </source>
</evidence>
<keyword evidence="5" id="KW-0547">Nucleotide-binding</keyword>
<keyword evidence="16" id="KW-1185">Reference proteome</keyword>
<dbReference type="Gene3D" id="3.40.50.300">
    <property type="entry name" value="P-loop containing nucleotide triphosphate hydrolases"/>
    <property type="match status" value="2"/>
</dbReference>
<dbReference type="GO" id="GO:0035861">
    <property type="term" value="C:site of double-strand break"/>
    <property type="evidence" value="ECO:0007669"/>
    <property type="project" value="TreeGrafter"/>
</dbReference>
<dbReference type="InterPro" id="IPR027417">
    <property type="entry name" value="P-loop_NTPase"/>
</dbReference>
<evidence type="ECO:0000313" key="15">
    <source>
        <dbReference type="EMBL" id="TFY75234.1"/>
    </source>
</evidence>
<evidence type="ECO:0000256" key="11">
    <source>
        <dbReference type="ARBA" id="ARBA00023242"/>
    </source>
</evidence>
<dbReference type="PANTHER" id="PTHR19306">
    <property type="entry name" value="STRUCTURAL MAINTENANCE OF CHROMOSOMES 5,6 SMC5, SMC6"/>
    <property type="match status" value="1"/>
</dbReference>
<dbReference type="AlphaFoldDB" id="A0A4Y9ZLS6"/>
<feature type="region of interest" description="Disordered" evidence="13">
    <location>
        <begin position="1"/>
        <end position="89"/>
    </location>
</feature>
<evidence type="ECO:0000256" key="2">
    <source>
        <dbReference type="ARBA" id="ARBA00004286"/>
    </source>
</evidence>
<dbReference type="GO" id="GO:0030915">
    <property type="term" value="C:Smc5-Smc6 complex"/>
    <property type="evidence" value="ECO:0007669"/>
    <property type="project" value="TreeGrafter"/>
</dbReference>
<accession>A0A4Y9ZLS6</accession>
<dbReference type="InterPro" id="IPR003395">
    <property type="entry name" value="RecF/RecN/SMC_N"/>
</dbReference>
<dbReference type="Pfam" id="PF02463">
    <property type="entry name" value="SMC_N"/>
    <property type="match status" value="1"/>
</dbReference>
<evidence type="ECO:0000256" key="3">
    <source>
        <dbReference type="ARBA" id="ARBA00006793"/>
    </source>
</evidence>